<keyword evidence="2" id="KW-1185">Reference proteome</keyword>
<accession>A0A6A5Y689</accession>
<evidence type="ECO:0000313" key="2">
    <source>
        <dbReference type="Proteomes" id="UP000799778"/>
    </source>
</evidence>
<dbReference type="Proteomes" id="UP000799778">
    <property type="component" value="Unassembled WGS sequence"/>
</dbReference>
<dbReference type="GeneID" id="54283796"/>
<dbReference type="EMBL" id="ML978066">
    <property type="protein sequence ID" value="KAF2020547.1"/>
    <property type="molecule type" value="Genomic_DNA"/>
</dbReference>
<name>A0A6A5Y689_9PLEO</name>
<dbReference type="AlphaFoldDB" id="A0A6A5Y689"/>
<dbReference type="RefSeq" id="XP_033388886.1">
    <property type="nucleotide sequence ID" value="XM_033526399.1"/>
</dbReference>
<evidence type="ECO:0000313" key="1">
    <source>
        <dbReference type="EMBL" id="KAF2020547.1"/>
    </source>
</evidence>
<gene>
    <name evidence="1" type="ORF">BU24DRAFT_416222</name>
</gene>
<protein>
    <recommendedName>
        <fullName evidence="3">F-box domain-containing protein</fullName>
    </recommendedName>
</protein>
<dbReference type="PANTHER" id="PTHR42085">
    <property type="entry name" value="F-BOX DOMAIN-CONTAINING PROTEIN"/>
    <property type="match status" value="1"/>
</dbReference>
<reference evidence="1" key="1">
    <citation type="journal article" date="2020" name="Stud. Mycol.">
        <title>101 Dothideomycetes genomes: a test case for predicting lifestyles and emergence of pathogens.</title>
        <authorList>
            <person name="Haridas S."/>
            <person name="Albert R."/>
            <person name="Binder M."/>
            <person name="Bloem J."/>
            <person name="Labutti K."/>
            <person name="Salamov A."/>
            <person name="Andreopoulos B."/>
            <person name="Baker S."/>
            <person name="Barry K."/>
            <person name="Bills G."/>
            <person name="Bluhm B."/>
            <person name="Cannon C."/>
            <person name="Castanera R."/>
            <person name="Culley D."/>
            <person name="Daum C."/>
            <person name="Ezra D."/>
            <person name="Gonzalez J."/>
            <person name="Henrissat B."/>
            <person name="Kuo A."/>
            <person name="Liang C."/>
            <person name="Lipzen A."/>
            <person name="Lutzoni F."/>
            <person name="Magnuson J."/>
            <person name="Mondo S."/>
            <person name="Nolan M."/>
            <person name="Ohm R."/>
            <person name="Pangilinan J."/>
            <person name="Park H.-J."/>
            <person name="Ramirez L."/>
            <person name="Alfaro M."/>
            <person name="Sun H."/>
            <person name="Tritt A."/>
            <person name="Yoshinaga Y."/>
            <person name="Zwiers L.-H."/>
            <person name="Turgeon B."/>
            <person name="Goodwin S."/>
            <person name="Spatafora J."/>
            <person name="Crous P."/>
            <person name="Grigoriev I."/>
        </authorList>
    </citation>
    <scope>NUCLEOTIDE SEQUENCE</scope>
    <source>
        <strain evidence="1">CBS 175.79</strain>
    </source>
</reference>
<evidence type="ECO:0008006" key="3">
    <source>
        <dbReference type="Google" id="ProtNLM"/>
    </source>
</evidence>
<proteinExistence type="predicted"/>
<organism evidence="1 2">
    <name type="scientific">Aaosphaeria arxii CBS 175.79</name>
    <dbReference type="NCBI Taxonomy" id="1450172"/>
    <lineage>
        <taxon>Eukaryota</taxon>
        <taxon>Fungi</taxon>
        <taxon>Dikarya</taxon>
        <taxon>Ascomycota</taxon>
        <taxon>Pezizomycotina</taxon>
        <taxon>Dothideomycetes</taxon>
        <taxon>Pleosporomycetidae</taxon>
        <taxon>Pleosporales</taxon>
        <taxon>Pleosporales incertae sedis</taxon>
        <taxon>Aaosphaeria</taxon>
    </lineage>
</organism>
<dbReference type="OrthoDB" id="72726at2759"/>
<sequence length="322" mass="37402">MAAHLLTLPLELREMIYEALFSSFTVSHGFGRRTDDHRTALLRTCRQINQEAWRFLPLNIKFHFFGTESMLETLLDANQSVITRIRHIRIKAFPFPLYATGRADYYPTYFFHNALALLPGLNLERLVVEDSFHGHGLVEGWRDVVTYFDIEGLIKCDGWKELEYITPNPDFITSGYDHRRKRVAQPENWDSLLKERDGDTSGAEVRMFITVVPKPSEGAKGKQIPRPWAARPGQEVAENWRLSTPEQELKGEVSIVARRGRRAHYVQTGLSENMSWRDLKYRERGFIRKDWQPYSNDMADAVSWVYGGWGRRMHLADRALNS</sequence>
<dbReference type="PANTHER" id="PTHR42085:SF1">
    <property type="entry name" value="F-BOX DOMAIN-CONTAINING PROTEIN"/>
    <property type="match status" value="1"/>
</dbReference>
<dbReference type="InterPro" id="IPR038883">
    <property type="entry name" value="AN11006-like"/>
</dbReference>